<dbReference type="Pfam" id="PF12796">
    <property type="entry name" value="Ank_2"/>
    <property type="match status" value="1"/>
</dbReference>
<dbReference type="InterPro" id="IPR036770">
    <property type="entry name" value="Ankyrin_rpt-contain_sf"/>
</dbReference>
<dbReference type="SMART" id="SM00248">
    <property type="entry name" value="ANK"/>
    <property type="match status" value="3"/>
</dbReference>
<dbReference type="PANTHER" id="PTHR24198">
    <property type="entry name" value="ANKYRIN REPEAT AND PROTEIN KINASE DOMAIN-CONTAINING PROTEIN"/>
    <property type="match status" value="1"/>
</dbReference>
<sequence length="214" mass="24242">MTFWKLLNKAENHHDLQFHTGRVDDPLPWNPHGDCEPGGIYFTDTKNIFNFLGFGHWLRSVEIPEDAQFCENQGPPPRKWKASSVILGERRNIWEVEVIRELLKAGADIHAREDWALRMAAHNGHLEVVQELLKAGADVHARQDLALRCAAGNGHLAVVQELLEAGADVHAEQDDALQLAAENGHHAVAKLLKQYLRKRSRFVDLMKSIFKGER</sequence>
<organism evidence="4 5">
    <name type="scientific">Candidatus Woesebacteria bacterium GW2011_GWB1_39_12</name>
    <dbReference type="NCBI Taxonomy" id="1618574"/>
    <lineage>
        <taxon>Bacteria</taxon>
        <taxon>Candidatus Woeseibacteriota</taxon>
    </lineage>
</organism>
<comment type="caution">
    <text evidence="4">The sequence shown here is derived from an EMBL/GenBank/DDBJ whole genome shotgun (WGS) entry which is preliminary data.</text>
</comment>
<protein>
    <submittedName>
        <fullName evidence="4">Uncharacterized protein</fullName>
    </submittedName>
</protein>
<dbReference type="STRING" id="1618574.UT24_C0018G0031"/>
<evidence type="ECO:0000313" key="5">
    <source>
        <dbReference type="Proteomes" id="UP000033881"/>
    </source>
</evidence>
<evidence type="ECO:0000313" key="4">
    <source>
        <dbReference type="EMBL" id="KKR00049.1"/>
    </source>
</evidence>
<dbReference type="PROSITE" id="PS50297">
    <property type="entry name" value="ANK_REP_REGION"/>
    <property type="match status" value="1"/>
</dbReference>
<dbReference type="InterPro" id="IPR002110">
    <property type="entry name" value="Ankyrin_rpt"/>
</dbReference>
<keyword evidence="2 3" id="KW-0040">ANK repeat</keyword>
<dbReference type="PANTHER" id="PTHR24198:SF165">
    <property type="entry name" value="ANKYRIN REPEAT-CONTAINING PROTEIN-RELATED"/>
    <property type="match status" value="1"/>
</dbReference>
<reference evidence="4 5" key="1">
    <citation type="journal article" date="2015" name="Nature">
        <title>rRNA introns, odd ribosomes, and small enigmatic genomes across a large radiation of phyla.</title>
        <authorList>
            <person name="Brown C.T."/>
            <person name="Hug L.A."/>
            <person name="Thomas B.C."/>
            <person name="Sharon I."/>
            <person name="Castelle C.J."/>
            <person name="Singh A."/>
            <person name="Wilkins M.J."/>
            <person name="Williams K.H."/>
            <person name="Banfield J.F."/>
        </authorList>
    </citation>
    <scope>NUCLEOTIDE SEQUENCE [LARGE SCALE GENOMIC DNA]</scope>
</reference>
<dbReference type="Gene3D" id="1.25.40.20">
    <property type="entry name" value="Ankyrin repeat-containing domain"/>
    <property type="match status" value="1"/>
</dbReference>
<dbReference type="EMBL" id="LBWB01000018">
    <property type="protein sequence ID" value="KKR00049.1"/>
    <property type="molecule type" value="Genomic_DNA"/>
</dbReference>
<proteinExistence type="predicted"/>
<evidence type="ECO:0000256" key="2">
    <source>
        <dbReference type="ARBA" id="ARBA00023043"/>
    </source>
</evidence>
<feature type="repeat" description="ANK" evidence="3">
    <location>
        <begin position="142"/>
        <end position="174"/>
    </location>
</feature>
<keyword evidence="1" id="KW-0677">Repeat</keyword>
<evidence type="ECO:0000256" key="3">
    <source>
        <dbReference type="PROSITE-ProRule" id="PRU00023"/>
    </source>
</evidence>
<dbReference type="Proteomes" id="UP000033881">
    <property type="component" value="Unassembled WGS sequence"/>
</dbReference>
<evidence type="ECO:0000256" key="1">
    <source>
        <dbReference type="ARBA" id="ARBA00022737"/>
    </source>
</evidence>
<name>A0A0G0M7B7_9BACT</name>
<dbReference type="PROSITE" id="PS50088">
    <property type="entry name" value="ANK_REPEAT"/>
    <property type="match status" value="2"/>
</dbReference>
<accession>A0A0G0M7B7</accession>
<dbReference type="AlphaFoldDB" id="A0A0G0M7B7"/>
<feature type="repeat" description="ANK" evidence="3">
    <location>
        <begin position="112"/>
        <end position="144"/>
    </location>
</feature>
<dbReference type="SUPFAM" id="SSF48403">
    <property type="entry name" value="Ankyrin repeat"/>
    <property type="match status" value="1"/>
</dbReference>
<gene>
    <name evidence="4" type="ORF">UT24_C0018G0031</name>
</gene>